<dbReference type="AlphaFoldDB" id="A0A8H7CIQ3"/>
<dbReference type="Proteomes" id="UP000623467">
    <property type="component" value="Unassembled WGS sequence"/>
</dbReference>
<dbReference type="PANTHER" id="PTHR34043:SF3">
    <property type="entry name" value="ALPHA_BETA-HYDROLASES SUPERFAMILY PROTEIN"/>
    <property type="match status" value="1"/>
</dbReference>
<accession>A0A8H7CIQ3</accession>
<organism evidence="1 2">
    <name type="scientific">Mycena sanguinolenta</name>
    <dbReference type="NCBI Taxonomy" id="230812"/>
    <lineage>
        <taxon>Eukaryota</taxon>
        <taxon>Fungi</taxon>
        <taxon>Dikarya</taxon>
        <taxon>Basidiomycota</taxon>
        <taxon>Agaricomycotina</taxon>
        <taxon>Agaricomycetes</taxon>
        <taxon>Agaricomycetidae</taxon>
        <taxon>Agaricales</taxon>
        <taxon>Marasmiineae</taxon>
        <taxon>Mycenaceae</taxon>
        <taxon>Mycena</taxon>
    </lineage>
</organism>
<evidence type="ECO:0000313" key="2">
    <source>
        <dbReference type="Proteomes" id="UP000623467"/>
    </source>
</evidence>
<dbReference type="InterPro" id="IPR029058">
    <property type="entry name" value="AB_hydrolase_fold"/>
</dbReference>
<dbReference type="PANTHER" id="PTHR34043">
    <property type="entry name" value="ALPHA/BETA-HYDROLASES SUPERFAMILY PROTEIN"/>
    <property type="match status" value="1"/>
</dbReference>
<dbReference type="EMBL" id="JACAZH010000033">
    <property type="protein sequence ID" value="KAF7337437.1"/>
    <property type="molecule type" value="Genomic_DNA"/>
</dbReference>
<keyword evidence="2" id="KW-1185">Reference proteome</keyword>
<gene>
    <name evidence="1" type="ORF">MSAN_02216400</name>
</gene>
<dbReference type="OrthoDB" id="206848at2759"/>
<name>A0A8H7CIQ3_9AGAR</name>
<protein>
    <submittedName>
        <fullName evidence="1">Uncharacterized protein</fullName>
    </submittedName>
</protein>
<dbReference type="Gene3D" id="3.40.50.1820">
    <property type="entry name" value="alpha/beta hydrolase"/>
    <property type="match status" value="1"/>
</dbReference>
<sequence>MIFSINAISAPFRGTQLVYLLGERADAAPAVRPLSVGSVLGNGSILSLIYRLSFLKWSTFMQTALWKSDWAESRDATPFDVTFQAADERESDGEGVIEPETFYQSHVAVMTRQYSKSSRMQMPTLNHITSPMMYICARLMGKFDYSILRPSPSFHQLDDCVFTTGSETSMGEEYWANDGVVPIFSRWHPLPCRRDHCRHLETTGQPDEDRLETPRPGIWYVNQEDDAHHMSLVPLWTNTDRQKQWWKRLGRWLSTVEENR</sequence>
<reference evidence="1" key="1">
    <citation type="submission" date="2020-05" db="EMBL/GenBank/DDBJ databases">
        <title>Mycena genomes resolve the evolution of fungal bioluminescence.</title>
        <authorList>
            <person name="Tsai I.J."/>
        </authorList>
    </citation>
    <scope>NUCLEOTIDE SEQUENCE</scope>
    <source>
        <strain evidence="1">160909Yilan</strain>
    </source>
</reference>
<comment type="caution">
    <text evidence="1">The sequence shown here is derived from an EMBL/GenBank/DDBJ whole genome shotgun (WGS) entry which is preliminary data.</text>
</comment>
<proteinExistence type="predicted"/>
<evidence type="ECO:0000313" key="1">
    <source>
        <dbReference type="EMBL" id="KAF7337437.1"/>
    </source>
</evidence>